<dbReference type="GeneID" id="83629204"/>
<dbReference type="InterPro" id="IPR027417">
    <property type="entry name" value="P-loop_NTPase"/>
</dbReference>
<evidence type="ECO:0000313" key="4">
    <source>
        <dbReference type="Proteomes" id="UP001064782"/>
    </source>
</evidence>
<feature type="compositionally biased region" description="Basic and acidic residues" evidence="1">
    <location>
        <begin position="500"/>
        <end position="516"/>
    </location>
</feature>
<dbReference type="EMBL" id="BRZI01000010">
    <property type="protein sequence ID" value="GLD29977.1"/>
    <property type="molecule type" value="Genomic_DNA"/>
</dbReference>
<name>A0A9P3Q798_9MYCO</name>
<gene>
    <name evidence="3" type="ORF">Mkiyose1413_18600</name>
    <name evidence="2" type="ORF">SRL2020028_15650</name>
</gene>
<accession>A0A9P3Q798</accession>
<evidence type="ECO:0000313" key="2">
    <source>
        <dbReference type="EMBL" id="GLB82309.1"/>
    </source>
</evidence>
<sequence>MASFIEDPRVARAVSSIASRSEREPDVTVLQKTYVETGILPQLENHNNQILYGRRGTGKTHVLQVLGQAFEQNSGSHSMYIDIRLLGSSHLFTDTTRPIADRCIAVFKDFLGLLQSRLLDIATHPESDGSGLQEVSDFAEYIAQKSVDVAKRNIKDTSSAKSTDGLEASLKGSISGSLEGGLKASDSHEKATARQVEYEEALRESLVFSEVHQKLNITLAAMKVDHLILLIDEWTSLPVEIQPFIAEFIRRSLFTSNRITVKIASLEYRSRFTLTDTDRNIIGFELGADIAANLDLDDFYVYDRNREKVVTVFHELLYKHVTSDLDPGILTEHNIKDATSFRVRLFTEPATFVELVRAGEGVVRDFLGIFSAAFFKALTTGRPKIDLHSVEEAARDWYETDKSTSLSTDQREALHRIIQDVIGSRQTKMFMLSRADADHPMIQTLFDLRLLHLILRGYSDKENPGKRYNIYALDYGTYIDLKRTKAEPQGLFEVDDDTESKDSDDGKQAPEDRLVPFKDKRSIRRVILHTSVFDGLQ</sequence>
<dbReference type="RefSeq" id="WP_236982334.1">
    <property type="nucleotide sequence ID" value="NZ_BRXE01000010.1"/>
</dbReference>
<keyword evidence="4" id="KW-1185">Reference proteome</keyword>
<organism evidence="3 4">
    <name type="scientific">Mycobacterium kiyosense</name>
    <dbReference type="NCBI Taxonomy" id="2871094"/>
    <lineage>
        <taxon>Bacteria</taxon>
        <taxon>Bacillati</taxon>
        <taxon>Actinomycetota</taxon>
        <taxon>Actinomycetes</taxon>
        <taxon>Mycobacteriales</taxon>
        <taxon>Mycobacteriaceae</taxon>
        <taxon>Mycobacterium</taxon>
    </lineage>
</organism>
<dbReference type="Gene3D" id="3.40.50.300">
    <property type="entry name" value="P-loop containing nucleotide triphosphate hydrolases"/>
    <property type="match status" value="1"/>
</dbReference>
<comment type="caution">
    <text evidence="3">The sequence shown here is derived from an EMBL/GenBank/DDBJ whole genome shotgun (WGS) entry which is preliminary data.</text>
</comment>
<protein>
    <submittedName>
        <fullName evidence="3">Uncharacterized protein</fullName>
    </submittedName>
</protein>
<feature type="region of interest" description="Disordered" evidence="1">
    <location>
        <begin position="490"/>
        <end position="516"/>
    </location>
</feature>
<proteinExistence type="predicted"/>
<dbReference type="AlphaFoldDB" id="A0A9P3Q798"/>
<evidence type="ECO:0000313" key="3">
    <source>
        <dbReference type="EMBL" id="GLD29977.1"/>
    </source>
</evidence>
<dbReference type="SUPFAM" id="SSF52540">
    <property type="entry name" value="P-loop containing nucleoside triphosphate hydrolases"/>
    <property type="match status" value="1"/>
</dbReference>
<reference evidence="3" key="1">
    <citation type="submission" date="2022-08" db="EMBL/GenBank/DDBJ databases">
        <title>Mycobacterium kiyosense sp. nov., scotochromogenic slow-glowing species isolated from respiratory specimens.</title>
        <authorList>
            <person name="Fukano H."/>
            <person name="Kazumi Y."/>
            <person name="Sakagami N."/>
            <person name="Ato M."/>
            <person name="Mitarai S."/>
            <person name="Hoshino Y."/>
        </authorList>
    </citation>
    <scope>NUCLEOTIDE SEQUENCE</scope>
    <source>
        <strain evidence="3">1413</strain>
        <strain evidence="2">SRL2020-028</strain>
    </source>
</reference>
<dbReference type="Proteomes" id="UP001064782">
    <property type="component" value="Unassembled WGS sequence"/>
</dbReference>
<evidence type="ECO:0000256" key="1">
    <source>
        <dbReference type="SAM" id="MobiDB-lite"/>
    </source>
</evidence>
<dbReference type="Proteomes" id="UP001165663">
    <property type="component" value="Unassembled WGS sequence"/>
</dbReference>
<dbReference type="EMBL" id="BRXE01000010">
    <property type="protein sequence ID" value="GLB82309.1"/>
    <property type="molecule type" value="Genomic_DNA"/>
</dbReference>